<feature type="coiled-coil region" evidence="1">
    <location>
        <begin position="274"/>
        <end position="301"/>
    </location>
</feature>
<feature type="compositionally biased region" description="Basic and acidic residues" evidence="2">
    <location>
        <begin position="74"/>
        <end position="89"/>
    </location>
</feature>
<keyword evidence="1" id="KW-0175">Coiled coil</keyword>
<organism evidence="4">
    <name type="scientific">Candidatus Kentrum sp. LFY</name>
    <dbReference type="NCBI Taxonomy" id="2126342"/>
    <lineage>
        <taxon>Bacteria</taxon>
        <taxon>Pseudomonadati</taxon>
        <taxon>Pseudomonadota</taxon>
        <taxon>Gammaproteobacteria</taxon>
        <taxon>Candidatus Kentrum</taxon>
    </lineage>
</organism>
<dbReference type="EMBL" id="CAADFN010000065">
    <property type="protein sequence ID" value="VFK19981.1"/>
    <property type="molecule type" value="Genomic_DNA"/>
</dbReference>
<protein>
    <submittedName>
        <fullName evidence="4">Uncharacterized protein</fullName>
    </submittedName>
</protein>
<sequence>MKTHRRVIDTQQRIMRTRLFGYVSRVNAIMTEKAQQETDKTATGSDNTWEVIDRLEKDARDFFLGDPPPTPPSPDEKPATEKSPEHQPGRGHWWDRLWSWLKDRFLLNLFFLLLLILSWMLSTVGFYVLFSTWSIETPFELDALIGQIRIQWGKAESWDQLIGFWGPWVLAMFFAALGAVLIGTMSRYVVRLWGRLIAFPLSVLLLLLGFFISGMSGFVVMWSYNNHEALLQDYRKGIRHRLDVAIKRVEDYYAPKFAKEKREIREGQQKQKRINSLSGRREKFRQEIDKYKDEFDRFSRLFRGIEGNTRRQLWIQRQVERVYKDSRDPIVKPMISHLLGENGVEPGFGRKTTEFAGAIAKDWARRLHKLCKDLSSATGDLARALGTDDLTSEPCVPTEKDLEAEFDAKSLFRNGKPNYAWLTGAFIEGLEDKFIGPLLDDVKGRSLGFSILAGEGKPSGAGSSSDRLQWATDFDDTFRSRIKSIREEHTKKDSPDFIAAFEKLEKLSTDLNDQLSKKEKTAYPVDTPEPQRLHTVVRERFLATWFVNTYHVPERYLNEKRLITIQPPSTELFRTIEAVNKMTHFSREGFVTALEDSLQMGLSPYLRVQLLGVADCGHDDECGRRIAALKKDHEPLARNLENLGLEYLFNTSADLDDRERDLLQGVIRERTATVTDEYFAQLLASLSDILAIALGIFAVVSARERRQSWVNRPIAWLLAHIPRTQANYQSQKKRVQRQARREWEKQERELWKRWENIRRTSREHFIGRCNDFDLEKQKRWKVRLKTDDGGIETRIDAAIEQDLVLMATGIPGAEMNSLAKVATKLSEVYRGIAEDSGKMYEAFRDGTETIHKTLAEIENVRDVYRDHKEEMKLMFSELREARNQAELAAIHARISALKQSGKEAQEKVRRYVDQSLDNFRSLLTNIEHFDQTDFFQKLSEKERGAYSAFAASLEKSAREISYLLDEYQEARASGSFDDQYEGKGQNGNRNDHV</sequence>
<reference evidence="4" key="1">
    <citation type="submission" date="2019-02" db="EMBL/GenBank/DDBJ databases">
        <authorList>
            <person name="Gruber-Vodicka R. H."/>
            <person name="Seah K. B. B."/>
        </authorList>
    </citation>
    <scope>NUCLEOTIDE SEQUENCE</scope>
    <source>
        <strain evidence="4">BECK_BY7</strain>
    </source>
</reference>
<feature type="coiled-coil region" evidence="1">
    <location>
        <begin position="850"/>
        <end position="888"/>
    </location>
</feature>
<gene>
    <name evidence="4" type="ORF">BECKLFY1418C_GA0070996_106526</name>
</gene>
<feature type="transmembrane region" description="Helical" evidence="3">
    <location>
        <begin position="162"/>
        <end position="184"/>
    </location>
</feature>
<feature type="transmembrane region" description="Helical" evidence="3">
    <location>
        <begin position="196"/>
        <end position="224"/>
    </location>
</feature>
<keyword evidence="3" id="KW-0472">Membrane</keyword>
<feature type="transmembrane region" description="Helical" evidence="3">
    <location>
        <begin position="105"/>
        <end position="130"/>
    </location>
</feature>
<keyword evidence="3" id="KW-0812">Transmembrane</keyword>
<keyword evidence="3" id="KW-1133">Transmembrane helix</keyword>
<evidence type="ECO:0000256" key="2">
    <source>
        <dbReference type="SAM" id="MobiDB-lite"/>
    </source>
</evidence>
<feature type="region of interest" description="Disordered" evidence="2">
    <location>
        <begin position="63"/>
        <end position="89"/>
    </location>
</feature>
<accession>A0A450WSG7</accession>
<evidence type="ECO:0000256" key="3">
    <source>
        <dbReference type="SAM" id="Phobius"/>
    </source>
</evidence>
<dbReference type="AlphaFoldDB" id="A0A450WSG7"/>
<proteinExistence type="predicted"/>
<evidence type="ECO:0000313" key="4">
    <source>
        <dbReference type="EMBL" id="VFK19981.1"/>
    </source>
</evidence>
<name>A0A450WSG7_9GAMM</name>
<feature type="region of interest" description="Disordered" evidence="2">
    <location>
        <begin position="974"/>
        <end position="993"/>
    </location>
</feature>
<evidence type="ECO:0000256" key="1">
    <source>
        <dbReference type="SAM" id="Coils"/>
    </source>
</evidence>